<dbReference type="PANTHER" id="PTHR30627">
    <property type="entry name" value="PEPTIDOGLYCAN D,D-TRANSPEPTIDASE"/>
    <property type="match status" value="1"/>
</dbReference>
<dbReference type="EMBL" id="MHLA01000015">
    <property type="protein sequence ID" value="OGY99465.1"/>
    <property type="molecule type" value="Genomic_DNA"/>
</dbReference>
<evidence type="ECO:0008006" key="15">
    <source>
        <dbReference type="Google" id="ProtNLM"/>
    </source>
</evidence>
<keyword evidence="8 10" id="KW-0472">Membrane</keyword>
<feature type="domain" description="Penicillin-binding protein dimerisation" evidence="12">
    <location>
        <begin position="79"/>
        <end position="250"/>
    </location>
</feature>
<evidence type="ECO:0000256" key="7">
    <source>
        <dbReference type="ARBA" id="ARBA00022989"/>
    </source>
</evidence>
<dbReference type="Pfam" id="PF00905">
    <property type="entry name" value="Transpeptidase"/>
    <property type="match status" value="1"/>
</dbReference>
<dbReference type="Proteomes" id="UP000178880">
    <property type="component" value="Unassembled WGS sequence"/>
</dbReference>
<feature type="domain" description="Penicillin-binding protein transpeptidase" evidence="11">
    <location>
        <begin position="292"/>
        <end position="631"/>
    </location>
</feature>
<dbReference type="SUPFAM" id="SSF56601">
    <property type="entry name" value="beta-lactamase/transpeptidase-like"/>
    <property type="match status" value="1"/>
</dbReference>
<evidence type="ECO:0000259" key="11">
    <source>
        <dbReference type="Pfam" id="PF00905"/>
    </source>
</evidence>
<organism evidence="13 14">
    <name type="scientific">Candidatus Liptonbacteria bacterium RIFCSPLOWO2_01_FULL_52_25</name>
    <dbReference type="NCBI Taxonomy" id="1798650"/>
    <lineage>
        <taxon>Bacteria</taxon>
        <taxon>Candidatus Liptoniibacteriota</taxon>
    </lineage>
</organism>
<evidence type="ECO:0000313" key="14">
    <source>
        <dbReference type="Proteomes" id="UP000178880"/>
    </source>
</evidence>
<dbReference type="InterPro" id="IPR050515">
    <property type="entry name" value="Beta-lactam/transpept"/>
</dbReference>
<keyword evidence="3" id="KW-1003">Cell membrane</keyword>
<proteinExistence type="predicted"/>
<keyword evidence="9" id="KW-0961">Cell wall biogenesis/degradation</keyword>
<accession>A0A1G2CDL2</accession>
<evidence type="ECO:0000256" key="9">
    <source>
        <dbReference type="ARBA" id="ARBA00023316"/>
    </source>
</evidence>
<evidence type="ECO:0000256" key="8">
    <source>
        <dbReference type="ARBA" id="ARBA00023136"/>
    </source>
</evidence>
<dbReference type="GO" id="GO:0071972">
    <property type="term" value="F:peptidoglycan L,D-transpeptidase activity"/>
    <property type="evidence" value="ECO:0007669"/>
    <property type="project" value="TreeGrafter"/>
</dbReference>
<dbReference type="Pfam" id="PF03717">
    <property type="entry name" value="PBP_dimer"/>
    <property type="match status" value="1"/>
</dbReference>
<dbReference type="PANTHER" id="PTHR30627:SF2">
    <property type="entry name" value="PEPTIDOGLYCAN D,D-TRANSPEPTIDASE MRDA"/>
    <property type="match status" value="1"/>
</dbReference>
<dbReference type="InterPro" id="IPR005311">
    <property type="entry name" value="PBP_dimer"/>
</dbReference>
<dbReference type="GO" id="GO:0009252">
    <property type="term" value="P:peptidoglycan biosynthetic process"/>
    <property type="evidence" value="ECO:0007669"/>
    <property type="project" value="UniProtKB-KW"/>
</dbReference>
<keyword evidence="7 10" id="KW-1133">Transmembrane helix</keyword>
<keyword evidence="5" id="KW-0133">Cell shape</keyword>
<dbReference type="Gene3D" id="3.40.710.10">
    <property type="entry name" value="DD-peptidase/beta-lactamase superfamily"/>
    <property type="match status" value="1"/>
</dbReference>
<dbReference type="GO" id="GO:0008360">
    <property type="term" value="P:regulation of cell shape"/>
    <property type="evidence" value="ECO:0007669"/>
    <property type="project" value="UniProtKB-KW"/>
</dbReference>
<protein>
    <recommendedName>
        <fullName evidence="15">Penicillin-binding protein 2</fullName>
    </recommendedName>
</protein>
<dbReference type="SUPFAM" id="SSF56519">
    <property type="entry name" value="Penicillin binding protein dimerisation domain"/>
    <property type="match status" value="1"/>
</dbReference>
<evidence type="ECO:0000256" key="4">
    <source>
        <dbReference type="ARBA" id="ARBA00022692"/>
    </source>
</evidence>
<dbReference type="STRING" id="1798650.A2945_01245"/>
<dbReference type="InterPro" id="IPR001460">
    <property type="entry name" value="PCN-bd_Tpept"/>
</dbReference>
<evidence type="ECO:0000259" key="12">
    <source>
        <dbReference type="Pfam" id="PF03717"/>
    </source>
</evidence>
<comment type="caution">
    <text evidence="13">The sequence shown here is derived from an EMBL/GenBank/DDBJ whole genome shotgun (WGS) entry which is preliminary data.</text>
</comment>
<keyword evidence="4 10" id="KW-0812">Transmembrane</keyword>
<dbReference type="AlphaFoldDB" id="A0A1G2CDL2"/>
<evidence type="ECO:0000256" key="3">
    <source>
        <dbReference type="ARBA" id="ARBA00022475"/>
    </source>
</evidence>
<dbReference type="InterPro" id="IPR036138">
    <property type="entry name" value="PBP_dimer_sf"/>
</dbReference>
<evidence type="ECO:0000256" key="1">
    <source>
        <dbReference type="ARBA" id="ARBA00004167"/>
    </source>
</evidence>
<evidence type="ECO:0000313" key="13">
    <source>
        <dbReference type="EMBL" id="OGY99465.1"/>
    </source>
</evidence>
<name>A0A1G2CDL2_9BACT</name>
<dbReference type="GO" id="GO:0008658">
    <property type="term" value="F:penicillin binding"/>
    <property type="evidence" value="ECO:0007669"/>
    <property type="project" value="InterPro"/>
</dbReference>
<evidence type="ECO:0000256" key="5">
    <source>
        <dbReference type="ARBA" id="ARBA00022960"/>
    </source>
</evidence>
<evidence type="ECO:0000256" key="2">
    <source>
        <dbReference type="ARBA" id="ARBA00004236"/>
    </source>
</evidence>
<dbReference type="InterPro" id="IPR012338">
    <property type="entry name" value="Beta-lactam/transpept-like"/>
</dbReference>
<dbReference type="GO" id="GO:0005886">
    <property type="term" value="C:plasma membrane"/>
    <property type="evidence" value="ECO:0007669"/>
    <property type="project" value="UniProtKB-SubCell"/>
</dbReference>
<comment type="subcellular location">
    <subcellularLocation>
        <location evidence="2">Cell membrane</location>
    </subcellularLocation>
    <subcellularLocation>
        <location evidence="1">Membrane</location>
        <topology evidence="1">Single-pass membrane protein</topology>
    </subcellularLocation>
</comment>
<dbReference type="Gene3D" id="3.90.1310.10">
    <property type="entry name" value="Penicillin-binding protein 2a (Domain 2)"/>
    <property type="match status" value="1"/>
</dbReference>
<sequence>MFRRKKHHDLSFEESLGEDWSRDIETVEVPIGKGPFWYLGGAVLLIGLFVTGRVLYLGVANGNLYAARAENNVGRYEKLQAPRGLIYDREGKVLAENRATFAAILDIKELLREGNSLEKTLIEVERTLSIPRGEVLALIQEKIAEDFATPLVLKENLNQSELVALEGLGSPALVVRSDFTRVYTNGSIFAPVIGYVGRVSAGDMARNLELTGEDIIGKAGIESFYDDVLSGEPGEASSYANARGAVLTEEKRVEPSIGESLHLTIDAGFQEYFYERLRSGLVSLGRTVGLGLAIDPRSGEVLAMVDLPSYDNNVLSGSGNNKEKMRILNSEDKPLFDRIVSGFYSPGSTVKPLVGVAALKEGVIDTKRQIYSSGALYVPNPYNASSVSRHLDWRPQGNVNLSSAIAQSSDVYFYIVGGGSPPRSEPMLNDESDYGIKGLGISRMHEWWEKFGFGKITGIDMPNEAEGFLPTPEWKQERMKTPWLLGDTYNVSIGQGDLLVSPLQLLDYIIAIANGGTLYRPFLNKDLTSRTLADFTDLLPEIQAVQKGMRQAVTSPLGTAYRLDDLAFSVCAKTGTTQVMSNTRENALFVGYAPCDPANPSVAGAGPQIAILILVEHAIEGSLNTVPIAKDVLDWYYGNRIVKRES</sequence>
<dbReference type="GO" id="GO:0071555">
    <property type="term" value="P:cell wall organization"/>
    <property type="evidence" value="ECO:0007669"/>
    <property type="project" value="UniProtKB-KW"/>
</dbReference>
<evidence type="ECO:0000256" key="6">
    <source>
        <dbReference type="ARBA" id="ARBA00022984"/>
    </source>
</evidence>
<evidence type="ECO:0000256" key="10">
    <source>
        <dbReference type="SAM" id="Phobius"/>
    </source>
</evidence>
<reference evidence="13 14" key="1">
    <citation type="journal article" date="2016" name="Nat. Commun.">
        <title>Thousands of microbial genomes shed light on interconnected biogeochemical processes in an aquifer system.</title>
        <authorList>
            <person name="Anantharaman K."/>
            <person name="Brown C.T."/>
            <person name="Hug L.A."/>
            <person name="Sharon I."/>
            <person name="Castelle C.J."/>
            <person name="Probst A.J."/>
            <person name="Thomas B.C."/>
            <person name="Singh A."/>
            <person name="Wilkins M.J."/>
            <person name="Karaoz U."/>
            <person name="Brodie E.L."/>
            <person name="Williams K.H."/>
            <person name="Hubbard S.S."/>
            <person name="Banfield J.F."/>
        </authorList>
    </citation>
    <scope>NUCLEOTIDE SEQUENCE [LARGE SCALE GENOMIC DNA]</scope>
</reference>
<gene>
    <name evidence="13" type="ORF">A2945_01245</name>
</gene>
<feature type="transmembrane region" description="Helical" evidence="10">
    <location>
        <begin position="36"/>
        <end position="59"/>
    </location>
</feature>
<keyword evidence="6" id="KW-0573">Peptidoglycan synthesis</keyword>